<protein>
    <submittedName>
        <fullName evidence="1">Uncharacterized protein</fullName>
    </submittedName>
</protein>
<sequence length="300" mass="33335">MSRFQIKPTSASESLLLILSAKQLAWLDPRSPAQWHVVALDARVEMAAAISALTAIAVRHKTHGWPGVAPATLCLAPDITQHWLQTPPLQTQSLKELHAVSSARAKTLFGPPQAHGEWSISASWNASKAFLCTAISPTQVALMATIAKTQKELGLVCGLTLVLQKLEHLFPKNGWLAILLADRFYIFQRQQGVNLSIRTVRLPEQASLASCEGLVFQEWQREMIRTQNFTENLYWLNTRPSMVLEPSRQSQQPSCKSKLHTLAWTTSGQTPKPSSASSDHENILNCAWLTRELLGDRYAI</sequence>
<dbReference type="RefSeq" id="WP_168922517.1">
    <property type="nucleotide sequence ID" value="NZ_CP051461.1"/>
</dbReference>
<keyword evidence="2" id="KW-1185">Reference proteome</keyword>
<evidence type="ECO:0000313" key="1">
    <source>
        <dbReference type="EMBL" id="QJC56928.1"/>
    </source>
</evidence>
<name>A0A6H2HAM4_9BURK</name>
<proteinExistence type="predicted"/>
<dbReference type="AlphaFoldDB" id="A0A6H2HAM4"/>
<reference evidence="1 2" key="1">
    <citation type="submission" date="2020-04" db="EMBL/GenBank/DDBJ databases">
        <title>Complete genome of a Psychrophilic, Marine, Gas Vacuolate Bacterium Polaromonas vacuolata KCTC 22033T.</title>
        <authorList>
            <person name="Hwang K."/>
            <person name="Kim K.M."/>
        </authorList>
    </citation>
    <scope>NUCLEOTIDE SEQUENCE [LARGE SCALE GENOMIC DNA]</scope>
    <source>
        <strain evidence="1 2">KCTC 22033</strain>
    </source>
</reference>
<dbReference type="EMBL" id="CP051461">
    <property type="protein sequence ID" value="QJC56928.1"/>
    <property type="molecule type" value="Genomic_DNA"/>
</dbReference>
<accession>A0A6H2HAM4</accession>
<evidence type="ECO:0000313" key="2">
    <source>
        <dbReference type="Proteomes" id="UP000502041"/>
    </source>
</evidence>
<gene>
    <name evidence="1" type="ORF">HC248_02239</name>
</gene>
<dbReference type="KEGG" id="pvac:HC248_02239"/>
<organism evidence="1 2">
    <name type="scientific">Polaromonas vacuolata</name>
    <dbReference type="NCBI Taxonomy" id="37448"/>
    <lineage>
        <taxon>Bacteria</taxon>
        <taxon>Pseudomonadati</taxon>
        <taxon>Pseudomonadota</taxon>
        <taxon>Betaproteobacteria</taxon>
        <taxon>Burkholderiales</taxon>
        <taxon>Comamonadaceae</taxon>
        <taxon>Polaromonas</taxon>
    </lineage>
</organism>
<dbReference type="Proteomes" id="UP000502041">
    <property type="component" value="Chromosome"/>
</dbReference>